<feature type="transmembrane region" description="Helical" evidence="1">
    <location>
        <begin position="6"/>
        <end position="28"/>
    </location>
</feature>
<dbReference type="RefSeq" id="WP_171259071.1">
    <property type="nucleotide sequence ID" value="NZ_FMYK01000003.1"/>
</dbReference>
<sequence>MGIGFVAFLAFAFIGFFIAGVWVGIDFYQAKLRAKVKKDALIEVNNKFYRLVKFD</sequence>
<evidence type="ECO:0000256" key="1">
    <source>
        <dbReference type="SAM" id="Phobius"/>
    </source>
</evidence>
<dbReference type="AlphaFoldDB" id="A0A1G6J9G3"/>
<accession>A0A1G6J9G3</accession>
<evidence type="ECO:0000313" key="3">
    <source>
        <dbReference type="Proteomes" id="UP000242317"/>
    </source>
</evidence>
<evidence type="ECO:0000313" key="2">
    <source>
        <dbReference type="EMBL" id="SDC15253.1"/>
    </source>
</evidence>
<keyword evidence="1" id="KW-0472">Membrane</keyword>
<keyword evidence="1" id="KW-1133">Transmembrane helix</keyword>
<gene>
    <name evidence="2" type="ORF">SAMN05421749_103280</name>
</gene>
<keyword evidence="3" id="KW-1185">Reference proteome</keyword>
<dbReference type="EMBL" id="FMYK01000003">
    <property type="protein sequence ID" value="SDC15253.1"/>
    <property type="molecule type" value="Genomic_DNA"/>
</dbReference>
<proteinExistence type="predicted"/>
<reference evidence="3" key="1">
    <citation type="submission" date="2016-09" db="EMBL/GenBank/DDBJ databases">
        <authorList>
            <person name="Varghese N."/>
            <person name="Submissions S."/>
        </authorList>
    </citation>
    <scope>NUCLEOTIDE SEQUENCE [LARGE SCALE GENOMIC DNA]</scope>
    <source>
        <strain evidence="3">ANC 3699</strain>
    </source>
</reference>
<organism evidence="2 3">
    <name type="scientific">Acinetobacter marinus</name>
    <dbReference type="NCBI Taxonomy" id="281375"/>
    <lineage>
        <taxon>Bacteria</taxon>
        <taxon>Pseudomonadati</taxon>
        <taxon>Pseudomonadota</taxon>
        <taxon>Gammaproteobacteria</taxon>
        <taxon>Moraxellales</taxon>
        <taxon>Moraxellaceae</taxon>
        <taxon>Acinetobacter</taxon>
    </lineage>
</organism>
<protein>
    <submittedName>
        <fullName evidence="2">Uncharacterized protein</fullName>
    </submittedName>
</protein>
<name>A0A1G6J9G3_9GAMM</name>
<dbReference type="Proteomes" id="UP000242317">
    <property type="component" value="Unassembled WGS sequence"/>
</dbReference>
<keyword evidence="1" id="KW-0812">Transmembrane</keyword>